<evidence type="ECO:0000313" key="2">
    <source>
        <dbReference type="EMBL" id="KAF2031523.1"/>
    </source>
</evidence>
<feature type="compositionally biased region" description="Polar residues" evidence="1">
    <location>
        <begin position="152"/>
        <end position="169"/>
    </location>
</feature>
<evidence type="ECO:0000313" key="3">
    <source>
        <dbReference type="Proteomes" id="UP000799777"/>
    </source>
</evidence>
<keyword evidence="3" id="KW-1185">Reference proteome</keyword>
<name>A0A9P4HBC5_9PLEO</name>
<feature type="compositionally biased region" description="Basic and acidic residues" evidence="1">
    <location>
        <begin position="203"/>
        <end position="214"/>
    </location>
</feature>
<dbReference type="AlphaFoldDB" id="A0A9P4HBC5"/>
<protein>
    <submittedName>
        <fullName evidence="2">Uncharacterized protein</fullName>
    </submittedName>
</protein>
<dbReference type="Proteomes" id="UP000799777">
    <property type="component" value="Unassembled WGS sequence"/>
</dbReference>
<feature type="region of interest" description="Disordered" evidence="1">
    <location>
        <begin position="98"/>
        <end position="119"/>
    </location>
</feature>
<feature type="compositionally biased region" description="Basic and acidic residues" evidence="1">
    <location>
        <begin position="177"/>
        <end position="192"/>
    </location>
</feature>
<reference evidence="2" key="1">
    <citation type="journal article" date="2020" name="Stud. Mycol.">
        <title>101 Dothideomycetes genomes: a test case for predicting lifestyles and emergence of pathogens.</title>
        <authorList>
            <person name="Haridas S."/>
            <person name="Albert R."/>
            <person name="Binder M."/>
            <person name="Bloem J."/>
            <person name="Labutti K."/>
            <person name="Salamov A."/>
            <person name="Andreopoulos B."/>
            <person name="Baker S."/>
            <person name="Barry K."/>
            <person name="Bills G."/>
            <person name="Bluhm B."/>
            <person name="Cannon C."/>
            <person name="Castanera R."/>
            <person name="Culley D."/>
            <person name="Daum C."/>
            <person name="Ezra D."/>
            <person name="Gonzalez J."/>
            <person name="Henrissat B."/>
            <person name="Kuo A."/>
            <person name="Liang C."/>
            <person name="Lipzen A."/>
            <person name="Lutzoni F."/>
            <person name="Magnuson J."/>
            <person name="Mondo S."/>
            <person name="Nolan M."/>
            <person name="Ohm R."/>
            <person name="Pangilinan J."/>
            <person name="Park H.-J."/>
            <person name="Ramirez L."/>
            <person name="Alfaro M."/>
            <person name="Sun H."/>
            <person name="Tritt A."/>
            <person name="Yoshinaga Y."/>
            <person name="Zwiers L.-H."/>
            <person name="Turgeon B."/>
            <person name="Goodwin S."/>
            <person name="Spatafora J."/>
            <person name="Crous P."/>
            <person name="Grigoriev I."/>
        </authorList>
    </citation>
    <scope>NUCLEOTIDE SEQUENCE</scope>
    <source>
        <strain evidence="2">CBS 110217</strain>
    </source>
</reference>
<proteinExistence type="predicted"/>
<feature type="compositionally biased region" description="Basic and acidic residues" evidence="1">
    <location>
        <begin position="228"/>
        <end position="251"/>
    </location>
</feature>
<evidence type="ECO:0000256" key="1">
    <source>
        <dbReference type="SAM" id="MobiDB-lite"/>
    </source>
</evidence>
<organism evidence="2 3">
    <name type="scientific">Setomelanomma holmii</name>
    <dbReference type="NCBI Taxonomy" id="210430"/>
    <lineage>
        <taxon>Eukaryota</taxon>
        <taxon>Fungi</taxon>
        <taxon>Dikarya</taxon>
        <taxon>Ascomycota</taxon>
        <taxon>Pezizomycotina</taxon>
        <taxon>Dothideomycetes</taxon>
        <taxon>Pleosporomycetidae</taxon>
        <taxon>Pleosporales</taxon>
        <taxon>Pleosporineae</taxon>
        <taxon>Phaeosphaeriaceae</taxon>
        <taxon>Setomelanomma</taxon>
    </lineage>
</organism>
<dbReference type="EMBL" id="ML978180">
    <property type="protein sequence ID" value="KAF2031523.1"/>
    <property type="molecule type" value="Genomic_DNA"/>
</dbReference>
<comment type="caution">
    <text evidence="2">The sequence shown here is derived from an EMBL/GenBank/DDBJ whole genome shotgun (WGS) entry which is preliminary data.</text>
</comment>
<feature type="compositionally biased region" description="Polar residues" evidence="1">
    <location>
        <begin position="103"/>
        <end position="118"/>
    </location>
</feature>
<feature type="region of interest" description="Disordered" evidence="1">
    <location>
        <begin position="152"/>
        <end position="260"/>
    </location>
</feature>
<gene>
    <name evidence="2" type="ORF">EK21DRAFT_110894</name>
</gene>
<accession>A0A9P4HBC5</accession>
<sequence>MGGRIETAAQRLQREGRHLLHVLRITEGPSDEDDLSPQPSSLDLRSHNMFLRRLQTILREEGLFVNDEGRTELGEQYLSTLERISADLDDEREIALDLEEDPSQQTPSSNLSQGSPTVTLRRLDVAPEIRPRNRDGLVDFLLPVLAAWPDTQQASADSQETRNGSSSQVDEPGLDVQQDHASPENPSHHGTDPEVETLVGQETPKKEDSTHVDEVSPTQPEPESTVDDAAHEEKWTEDPDESNRRESDNDGRSVSLRKLGKAWWTRHFRKKEKQ</sequence>